<sequence>MKLIEIYNFLDSLSPFSSQESWDNSGLLLGNYEDEINKIYVSLDIDEQLIDKADSNSLFITHHPLIFKGLKDLANSSYPRSFIKKMIEKNIALISMHTNFDLSHLNSYFVEEILGFEINKKDEFLIYIKKQIDFFDLCQYLKEKLKLTTLKISYCGKKNINCIAICTGSGGDLISKIKEADCFLSGDFKYHQAMEAISNNLNLIDLGHFESEHYFSQCLAKDLKNLPLKVIISVSKNPFQYF</sequence>
<dbReference type="Gene3D" id="3.40.1390.30">
    <property type="entry name" value="NIF3 (NGG1p interacting factor 3)-like"/>
    <property type="match status" value="2"/>
</dbReference>
<dbReference type="Pfam" id="PF01784">
    <property type="entry name" value="DUF34_NIF3"/>
    <property type="match status" value="1"/>
</dbReference>
<name>A0A4U7BGR2_9BACT</name>
<accession>A0A4U7BGR2</accession>
<comment type="subunit">
    <text evidence="2">Homohexamer.</text>
</comment>
<comment type="similarity">
    <text evidence="1">Belongs to the GTP cyclohydrolase I type 2/NIF3 family.</text>
</comment>
<gene>
    <name evidence="6" type="ORF">CQA76_07835</name>
</gene>
<feature type="binding site" evidence="5">
    <location>
        <position position="212"/>
    </location>
    <ligand>
        <name>a divalent metal cation</name>
        <dbReference type="ChEBI" id="CHEBI:60240"/>
        <label>1</label>
    </ligand>
</feature>
<dbReference type="PANTHER" id="PTHR13799">
    <property type="entry name" value="NGG1 INTERACTING FACTOR 3"/>
    <property type="match status" value="1"/>
</dbReference>
<dbReference type="InterPro" id="IPR002678">
    <property type="entry name" value="DUF34/NIF3"/>
</dbReference>
<feature type="binding site" evidence="5">
    <location>
        <position position="208"/>
    </location>
    <ligand>
        <name>a divalent metal cation</name>
        <dbReference type="ChEBI" id="CHEBI:60240"/>
        <label>1</label>
    </ligand>
</feature>
<dbReference type="OrthoDB" id="9792792at2"/>
<dbReference type="PANTHER" id="PTHR13799:SF14">
    <property type="entry name" value="GTP CYCLOHYDROLASE 1 TYPE 2 HOMOLOG"/>
    <property type="match status" value="1"/>
</dbReference>
<dbReference type="EMBL" id="NXMA01000016">
    <property type="protein sequence ID" value="TKX30519.1"/>
    <property type="molecule type" value="Genomic_DNA"/>
</dbReference>
<dbReference type="Proteomes" id="UP000310353">
    <property type="component" value="Unassembled WGS sequence"/>
</dbReference>
<dbReference type="SUPFAM" id="SSF102705">
    <property type="entry name" value="NIF3 (NGG1p interacting factor 3)-like"/>
    <property type="match status" value="1"/>
</dbReference>
<reference evidence="6 7" key="1">
    <citation type="submission" date="2018-05" db="EMBL/GenBank/DDBJ databases">
        <title>Novel Campyloabacter and Helicobacter Species and Strains.</title>
        <authorList>
            <person name="Mannion A.J."/>
            <person name="Shen Z."/>
            <person name="Fox J.G."/>
        </authorList>
    </citation>
    <scope>NUCLEOTIDE SEQUENCE [LARGE SCALE GENOMIC DNA]</scope>
    <source>
        <strain evidence="7">MIT17-670</strain>
    </source>
</reference>
<evidence type="ECO:0000256" key="5">
    <source>
        <dbReference type="PIRSR" id="PIRSR602678-1"/>
    </source>
</evidence>
<proteinExistence type="inferred from homology"/>
<dbReference type="GO" id="GO:0046872">
    <property type="term" value="F:metal ion binding"/>
    <property type="evidence" value="ECO:0007669"/>
    <property type="project" value="UniProtKB-KW"/>
</dbReference>
<feature type="binding site" evidence="5">
    <location>
        <position position="101"/>
    </location>
    <ligand>
        <name>a divalent metal cation</name>
        <dbReference type="ChEBI" id="CHEBI:60240"/>
        <label>1</label>
    </ligand>
</feature>
<dbReference type="NCBIfam" id="TIGR00486">
    <property type="entry name" value="YbgI_SA1388"/>
    <property type="match status" value="1"/>
</dbReference>
<evidence type="ECO:0000313" key="7">
    <source>
        <dbReference type="Proteomes" id="UP000310353"/>
    </source>
</evidence>
<keyword evidence="4 5" id="KW-0479">Metal-binding</keyword>
<dbReference type="RefSeq" id="WP_137622842.1">
    <property type="nucleotide sequence ID" value="NZ_NXMA01000016.1"/>
</dbReference>
<feature type="binding site" evidence="5">
    <location>
        <position position="63"/>
    </location>
    <ligand>
        <name>a divalent metal cation</name>
        <dbReference type="ChEBI" id="CHEBI:60240"/>
        <label>1</label>
    </ligand>
</feature>
<evidence type="ECO:0000256" key="4">
    <source>
        <dbReference type="ARBA" id="ARBA00022723"/>
    </source>
</evidence>
<dbReference type="AlphaFoldDB" id="A0A4U7BGR2"/>
<evidence type="ECO:0000256" key="1">
    <source>
        <dbReference type="ARBA" id="ARBA00006964"/>
    </source>
</evidence>
<evidence type="ECO:0000256" key="2">
    <source>
        <dbReference type="ARBA" id="ARBA00011643"/>
    </source>
</evidence>
<comment type="caution">
    <text evidence="6">The sequence shown here is derived from an EMBL/GenBank/DDBJ whole genome shotgun (WGS) entry which is preliminary data.</text>
</comment>
<protein>
    <recommendedName>
        <fullName evidence="3">GTP cyclohydrolase 1 type 2 homolog</fullName>
    </recommendedName>
</protein>
<dbReference type="InterPro" id="IPR036069">
    <property type="entry name" value="DUF34/NIF3_sf"/>
</dbReference>
<keyword evidence="7" id="KW-1185">Reference proteome</keyword>
<organism evidence="6 7">
    <name type="scientific">Campylobacter aviculae</name>
    <dbReference type="NCBI Taxonomy" id="2510190"/>
    <lineage>
        <taxon>Bacteria</taxon>
        <taxon>Pseudomonadati</taxon>
        <taxon>Campylobacterota</taxon>
        <taxon>Epsilonproteobacteria</taxon>
        <taxon>Campylobacterales</taxon>
        <taxon>Campylobacteraceae</taxon>
        <taxon>Campylobacter</taxon>
    </lineage>
</organism>
<evidence type="ECO:0000256" key="3">
    <source>
        <dbReference type="ARBA" id="ARBA00022112"/>
    </source>
</evidence>
<feature type="binding site" evidence="5">
    <location>
        <position position="62"/>
    </location>
    <ligand>
        <name>a divalent metal cation</name>
        <dbReference type="ChEBI" id="CHEBI:60240"/>
        <label>1</label>
    </ligand>
</feature>
<evidence type="ECO:0000313" key="6">
    <source>
        <dbReference type="EMBL" id="TKX30519.1"/>
    </source>
</evidence>
<dbReference type="FunFam" id="3.40.1390.30:FF:000001">
    <property type="entry name" value="GTP cyclohydrolase 1 type 2"/>
    <property type="match status" value="1"/>
</dbReference>
<dbReference type="GO" id="GO:0005737">
    <property type="term" value="C:cytoplasm"/>
    <property type="evidence" value="ECO:0007669"/>
    <property type="project" value="TreeGrafter"/>
</dbReference>